<reference evidence="3 4" key="1">
    <citation type="submission" date="2020-07" db="EMBL/GenBank/DDBJ databases">
        <authorList>
            <person name="Feng H."/>
        </authorList>
    </citation>
    <scope>NUCLEOTIDE SEQUENCE [LARGE SCALE GENOMIC DNA]</scope>
    <source>
        <strain evidence="4">s-11</strain>
    </source>
</reference>
<evidence type="ECO:0000313" key="4">
    <source>
        <dbReference type="Proteomes" id="UP000530514"/>
    </source>
</evidence>
<dbReference type="InterPro" id="IPR051610">
    <property type="entry name" value="GPI/OXD"/>
</dbReference>
<name>A0A7W2AIY8_9BACL</name>
<dbReference type="Gene3D" id="2.60.120.10">
    <property type="entry name" value="Jelly Rolls"/>
    <property type="match status" value="1"/>
</dbReference>
<dbReference type="SUPFAM" id="SSF51182">
    <property type="entry name" value="RmlC-like cupins"/>
    <property type="match status" value="1"/>
</dbReference>
<proteinExistence type="predicted"/>
<sequence>MKISKNTAEHYIWGQQCDGWHLVKREELSVIHERMPAGTEEVRHYHEQARQFFFVLKGVATIEVEGEVIQLHEQEGIEIPPRVPHHMMNKSGQEIEFLVISQPTSKGDRVVLRD</sequence>
<evidence type="ECO:0000256" key="1">
    <source>
        <dbReference type="ARBA" id="ARBA00022723"/>
    </source>
</evidence>
<dbReference type="InterPro" id="IPR013096">
    <property type="entry name" value="Cupin_2"/>
</dbReference>
<keyword evidence="1" id="KW-0479">Metal-binding</keyword>
<dbReference type="GO" id="GO:0046872">
    <property type="term" value="F:metal ion binding"/>
    <property type="evidence" value="ECO:0007669"/>
    <property type="project" value="UniProtKB-KW"/>
</dbReference>
<dbReference type="Proteomes" id="UP000530514">
    <property type="component" value="Unassembled WGS sequence"/>
</dbReference>
<dbReference type="AlphaFoldDB" id="A0A7W2AIY8"/>
<dbReference type="RefSeq" id="WP_033099888.1">
    <property type="nucleotide sequence ID" value="NZ_JACEIP010000021.1"/>
</dbReference>
<organism evidence="3 4">
    <name type="scientific">Thermoactinomyces daqus</name>
    <dbReference type="NCBI Taxonomy" id="1329516"/>
    <lineage>
        <taxon>Bacteria</taxon>
        <taxon>Bacillati</taxon>
        <taxon>Bacillota</taxon>
        <taxon>Bacilli</taxon>
        <taxon>Bacillales</taxon>
        <taxon>Thermoactinomycetaceae</taxon>
        <taxon>Thermoactinomyces</taxon>
    </lineage>
</organism>
<comment type="caution">
    <text evidence="3">The sequence shown here is derived from an EMBL/GenBank/DDBJ whole genome shotgun (WGS) entry which is preliminary data.</text>
</comment>
<protein>
    <submittedName>
        <fullName evidence="3">Cupin domain-containing protein</fullName>
    </submittedName>
</protein>
<dbReference type="InterPro" id="IPR014710">
    <property type="entry name" value="RmlC-like_jellyroll"/>
</dbReference>
<dbReference type="EMBL" id="JACEIP010000021">
    <property type="protein sequence ID" value="MBA4543750.1"/>
    <property type="molecule type" value="Genomic_DNA"/>
</dbReference>
<dbReference type="InterPro" id="IPR011051">
    <property type="entry name" value="RmlC_Cupin_sf"/>
</dbReference>
<accession>A0A7W2AIY8</accession>
<feature type="domain" description="Cupin type-2" evidence="2">
    <location>
        <begin position="33"/>
        <end position="100"/>
    </location>
</feature>
<evidence type="ECO:0000259" key="2">
    <source>
        <dbReference type="Pfam" id="PF07883"/>
    </source>
</evidence>
<dbReference type="PANTHER" id="PTHR35848">
    <property type="entry name" value="OXALATE-BINDING PROTEIN"/>
    <property type="match status" value="1"/>
</dbReference>
<keyword evidence="4" id="KW-1185">Reference proteome</keyword>
<dbReference type="OrthoDB" id="9806121at2"/>
<dbReference type="PANTHER" id="PTHR35848:SF9">
    <property type="entry name" value="SLL1358 PROTEIN"/>
    <property type="match status" value="1"/>
</dbReference>
<gene>
    <name evidence="3" type="ORF">H1164_12705</name>
</gene>
<evidence type="ECO:0000313" key="3">
    <source>
        <dbReference type="EMBL" id="MBA4543750.1"/>
    </source>
</evidence>
<dbReference type="Pfam" id="PF07883">
    <property type="entry name" value="Cupin_2"/>
    <property type="match status" value="1"/>
</dbReference>